<evidence type="ECO:0000313" key="1">
    <source>
        <dbReference type="EMBL" id="WLR99042.1"/>
    </source>
</evidence>
<sequence length="77" mass="9068">MARIEHFQRDKMDRFQLHDEVEAKLFVQDYDGRKLMQISTYGRAGRQEVGKLSQTIQLDEGAARQLFDIMKAEFGFK</sequence>
<name>A0AA50CQZ7_9HYPH</name>
<dbReference type="RefSeq" id="WP_306038558.1">
    <property type="nucleotide sequence ID" value="NZ_CP132302.1"/>
</dbReference>
<evidence type="ECO:0000313" key="2">
    <source>
        <dbReference type="Proteomes" id="UP001234585"/>
    </source>
</evidence>
<dbReference type="EMBL" id="CP132302">
    <property type="protein sequence ID" value="WLR99042.1"/>
    <property type="molecule type" value="Genomic_DNA"/>
</dbReference>
<accession>A0AA50CQZ7</accession>
<protein>
    <submittedName>
        <fullName evidence="1">Methionyl-tRNA formyltransferase</fullName>
    </submittedName>
</protein>
<reference evidence="1 2" key="1">
    <citation type="submission" date="2023-08" db="EMBL/GenBank/DDBJ databases">
        <title>Pathogen: clinical or host-associated sample.</title>
        <authorList>
            <person name="Hergert J."/>
            <person name="Casey R."/>
            <person name="Wagner J."/>
            <person name="Young E.L."/>
            <person name="Oakeson K.F."/>
        </authorList>
    </citation>
    <scope>NUCLEOTIDE SEQUENCE [LARGE SCALE GENOMIC DNA]</scope>
    <source>
        <strain evidence="1 2">1760953</strain>
    </source>
</reference>
<keyword evidence="2" id="KW-1185">Reference proteome</keyword>
<gene>
    <name evidence="1" type="ORF">Q9313_08490</name>
</gene>
<dbReference type="Proteomes" id="UP001234585">
    <property type="component" value="Chromosome"/>
</dbReference>
<dbReference type="AlphaFoldDB" id="A0AA50CQZ7"/>
<proteinExistence type="predicted"/>
<organism evidence="1 2">
    <name type="scientific">Shinella sumterensis</name>
    <dbReference type="NCBI Taxonomy" id="1967501"/>
    <lineage>
        <taxon>Bacteria</taxon>
        <taxon>Pseudomonadati</taxon>
        <taxon>Pseudomonadota</taxon>
        <taxon>Alphaproteobacteria</taxon>
        <taxon>Hyphomicrobiales</taxon>
        <taxon>Rhizobiaceae</taxon>
        <taxon>Shinella</taxon>
    </lineage>
</organism>